<proteinExistence type="predicted"/>
<dbReference type="RefSeq" id="WP_319843632.1">
    <property type="nucleotide sequence ID" value="NZ_JAXAFJ010000002.1"/>
</dbReference>
<dbReference type="InterPro" id="IPR022448">
    <property type="entry name" value="Quinoprotein_dehydrogenase"/>
</dbReference>
<feature type="chain" id="PRO_5045921534" evidence="2">
    <location>
        <begin position="22"/>
        <end position="269"/>
    </location>
</feature>
<evidence type="ECO:0000313" key="5">
    <source>
        <dbReference type="Proteomes" id="UP001274321"/>
    </source>
</evidence>
<dbReference type="SUPFAM" id="SSF53850">
    <property type="entry name" value="Periplasmic binding protein-like II"/>
    <property type="match status" value="1"/>
</dbReference>
<dbReference type="Pfam" id="PF00497">
    <property type="entry name" value="SBP_bac_3"/>
    <property type="match status" value="1"/>
</dbReference>
<dbReference type="Gene3D" id="3.40.190.10">
    <property type="entry name" value="Periplasmic binding protein-like II"/>
    <property type="match status" value="2"/>
</dbReference>
<evidence type="ECO:0000256" key="1">
    <source>
        <dbReference type="ARBA" id="ARBA00022729"/>
    </source>
</evidence>
<dbReference type="EMBL" id="JAXAFJ010000002">
    <property type="protein sequence ID" value="MDX6805521.1"/>
    <property type="molecule type" value="Genomic_DNA"/>
</dbReference>
<dbReference type="PANTHER" id="PTHR35936">
    <property type="entry name" value="MEMBRANE-BOUND LYTIC MUREIN TRANSGLYCOSYLASE F"/>
    <property type="match status" value="1"/>
</dbReference>
<evidence type="ECO:0000313" key="4">
    <source>
        <dbReference type="EMBL" id="MDX6805521.1"/>
    </source>
</evidence>
<keyword evidence="1 2" id="KW-0732">Signal</keyword>
<feature type="domain" description="Solute-binding protein family 3/N-terminal" evidence="3">
    <location>
        <begin position="23"/>
        <end position="261"/>
    </location>
</feature>
<evidence type="ECO:0000259" key="3">
    <source>
        <dbReference type="SMART" id="SM00062"/>
    </source>
</evidence>
<evidence type="ECO:0000256" key="2">
    <source>
        <dbReference type="SAM" id="SignalP"/>
    </source>
</evidence>
<keyword evidence="5" id="KW-1185">Reference proteome</keyword>
<dbReference type="SMART" id="SM00062">
    <property type="entry name" value="PBPb"/>
    <property type="match status" value="1"/>
</dbReference>
<dbReference type="InterPro" id="IPR001638">
    <property type="entry name" value="Solute-binding_3/MltF_N"/>
</dbReference>
<dbReference type="PANTHER" id="PTHR35936:SF17">
    <property type="entry name" value="ARGININE-BINDING EXTRACELLULAR PROTEIN ARTP"/>
    <property type="match status" value="1"/>
</dbReference>
<protein>
    <submittedName>
        <fullName evidence="4">Substrate-binding domain-containing protein</fullName>
    </submittedName>
</protein>
<dbReference type="Proteomes" id="UP001274321">
    <property type="component" value="Unassembled WGS sequence"/>
</dbReference>
<organism evidence="4 5">
    <name type="scientific">Terrihabitans rhizophilus</name>
    <dbReference type="NCBI Taxonomy" id="3092662"/>
    <lineage>
        <taxon>Bacteria</taxon>
        <taxon>Pseudomonadati</taxon>
        <taxon>Pseudomonadota</taxon>
        <taxon>Alphaproteobacteria</taxon>
        <taxon>Hyphomicrobiales</taxon>
        <taxon>Terrihabitans</taxon>
    </lineage>
</organism>
<gene>
    <name evidence="4" type="ORF">SCD90_05550</name>
</gene>
<comment type="caution">
    <text evidence="4">The sequence shown here is derived from an EMBL/GenBank/DDBJ whole genome shotgun (WGS) entry which is preliminary data.</text>
</comment>
<name>A0ABU4RL14_9HYPH</name>
<feature type="signal peptide" evidence="2">
    <location>
        <begin position="1"/>
        <end position="21"/>
    </location>
</feature>
<reference evidence="4 5" key="1">
    <citation type="submission" date="2023-11" db="EMBL/GenBank/DDBJ databases">
        <authorList>
            <person name="Bao R."/>
        </authorList>
    </citation>
    <scope>NUCLEOTIDE SEQUENCE [LARGE SCALE GENOMIC DNA]</scope>
    <source>
        <strain evidence="4 5">PJ23</strain>
    </source>
</reference>
<accession>A0ABU4RL14</accession>
<dbReference type="NCBIfam" id="TIGR03871">
    <property type="entry name" value="ABC_peri_MoxJ_2"/>
    <property type="match status" value="1"/>
</dbReference>
<sequence length="269" mass="29502">MCSAFLKGIALVVVLALPASARELRVCADPNNLPFSNERGEGFENRIAAVIAEQMGAEVSYTWWAQRRGFIRNTLREGRCDLIPGTVANMEMLRTTAPYYRSGYVFVTRGVDALDIGSFDDPRLRTLRVGVQLIGDDGSNAPPAHALERRGITGNMRGYTVYGDYAEANPAGRIVRAVAEGEVDVAVVWGPFAGYFAPRQAVELSIRPVTPGIDGPMLPMVFDISMGVRREDEPLREEVDAALKARRADVDAILASYGVPRLDRTEARR</sequence>